<dbReference type="PANTHER" id="PTHR33569">
    <property type="entry name" value="UREASE"/>
    <property type="match status" value="1"/>
</dbReference>
<dbReference type="InterPro" id="IPR036461">
    <property type="entry name" value="Urease_betasu_sf"/>
</dbReference>
<dbReference type="InterPro" id="IPR002019">
    <property type="entry name" value="Urease_beta-like"/>
</dbReference>
<evidence type="ECO:0000256" key="4">
    <source>
        <dbReference type="SAM" id="MobiDB-lite"/>
    </source>
</evidence>
<dbReference type="Gene3D" id="2.10.150.10">
    <property type="entry name" value="Urease, beta subunit"/>
    <property type="match status" value="1"/>
</dbReference>
<evidence type="ECO:0000256" key="3">
    <source>
        <dbReference type="HAMAP-Rule" id="MF_01954"/>
    </source>
</evidence>
<name>A0A2V3UBS1_9HYPH</name>
<dbReference type="GO" id="GO:0035550">
    <property type="term" value="C:urease complex"/>
    <property type="evidence" value="ECO:0007669"/>
    <property type="project" value="InterPro"/>
</dbReference>
<dbReference type="UniPathway" id="UPA00258">
    <property type="reaction ID" value="UER00370"/>
</dbReference>
<dbReference type="HAMAP" id="MF_01954">
    <property type="entry name" value="Urease_beta"/>
    <property type="match status" value="1"/>
</dbReference>
<comment type="subcellular location">
    <subcellularLocation>
        <location evidence="3">Cytoplasm</location>
    </subcellularLocation>
</comment>
<comment type="caution">
    <text evidence="5">The sequence shown here is derived from an EMBL/GenBank/DDBJ whole genome shotgun (WGS) entry which is preliminary data.</text>
</comment>
<evidence type="ECO:0000313" key="5">
    <source>
        <dbReference type="EMBL" id="PXW61935.1"/>
    </source>
</evidence>
<dbReference type="NCBIfam" id="NF009682">
    <property type="entry name" value="PRK13203.1"/>
    <property type="match status" value="1"/>
</dbReference>
<dbReference type="Proteomes" id="UP000248021">
    <property type="component" value="Unassembled WGS sequence"/>
</dbReference>
<dbReference type="CDD" id="cd00407">
    <property type="entry name" value="Urease_beta"/>
    <property type="match status" value="1"/>
</dbReference>
<dbReference type="PANTHER" id="PTHR33569:SF1">
    <property type="entry name" value="UREASE"/>
    <property type="match status" value="1"/>
</dbReference>
<gene>
    <name evidence="3" type="primary">ureB</name>
    <name evidence="5" type="ORF">C7450_103457</name>
</gene>
<keyword evidence="1 3" id="KW-0378">Hydrolase</keyword>
<dbReference type="AlphaFoldDB" id="A0A2V3UBS1"/>
<dbReference type="InterPro" id="IPR050069">
    <property type="entry name" value="Urease_subunit"/>
</dbReference>
<dbReference type="Pfam" id="PF00699">
    <property type="entry name" value="Urease_beta"/>
    <property type="match status" value="1"/>
</dbReference>
<accession>A0A2V3UBS1</accession>
<comment type="similarity">
    <text evidence="3">Belongs to the urease beta subunit family.</text>
</comment>
<keyword evidence="6" id="KW-1185">Reference proteome</keyword>
<reference evidence="5 6" key="1">
    <citation type="submission" date="2018-05" db="EMBL/GenBank/DDBJ databases">
        <title>Genomic Encyclopedia of Type Strains, Phase IV (KMG-IV): sequencing the most valuable type-strain genomes for metagenomic binning, comparative biology and taxonomic classification.</title>
        <authorList>
            <person name="Goeker M."/>
        </authorList>
    </citation>
    <scope>NUCLEOTIDE SEQUENCE [LARGE SCALE GENOMIC DNA]</scope>
    <source>
        <strain evidence="5 6">DSM 6462</strain>
    </source>
</reference>
<dbReference type="EMBL" id="QJJK01000003">
    <property type="protein sequence ID" value="PXW61935.1"/>
    <property type="molecule type" value="Genomic_DNA"/>
</dbReference>
<feature type="compositionally biased region" description="Low complexity" evidence="4">
    <location>
        <begin position="1"/>
        <end position="33"/>
    </location>
</feature>
<comment type="pathway">
    <text evidence="3">Nitrogen metabolism; urea degradation; CO(2) and NH(3) from urea (urease route): step 1/1.</text>
</comment>
<organism evidence="5 6">
    <name type="scientific">Chelatococcus asaccharovorans</name>
    <dbReference type="NCBI Taxonomy" id="28210"/>
    <lineage>
        <taxon>Bacteria</taxon>
        <taxon>Pseudomonadati</taxon>
        <taxon>Pseudomonadota</taxon>
        <taxon>Alphaproteobacteria</taxon>
        <taxon>Hyphomicrobiales</taxon>
        <taxon>Chelatococcaceae</taxon>
        <taxon>Chelatococcus</taxon>
    </lineage>
</organism>
<evidence type="ECO:0000313" key="6">
    <source>
        <dbReference type="Proteomes" id="UP000248021"/>
    </source>
</evidence>
<feature type="region of interest" description="Disordered" evidence="4">
    <location>
        <begin position="1"/>
        <end position="35"/>
    </location>
</feature>
<evidence type="ECO:0000256" key="1">
    <source>
        <dbReference type="ARBA" id="ARBA00022801"/>
    </source>
</evidence>
<sequence>MSKTPLSKTPLPKTPSKPSTRAAKTAAASAPTPVGGYVLASDPIEINPGRPRTKVTVRNTGDRPIQVGSHFHFFETNRYLAFDRAAAFGQRLDIPANTAVRFEPGDEKDVTLVPFAGKQFINGFNGLVDGWTGTGPTPGYNPNRDVSIAKAAELGFKSGVQTKKSAK</sequence>
<dbReference type="NCBIfam" id="TIGR00192">
    <property type="entry name" value="urease_beta"/>
    <property type="match status" value="1"/>
</dbReference>
<dbReference type="GO" id="GO:0009039">
    <property type="term" value="F:urease activity"/>
    <property type="evidence" value="ECO:0007669"/>
    <property type="project" value="UniProtKB-UniRule"/>
</dbReference>
<comment type="catalytic activity">
    <reaction evidence="2 3">
        <text>urea + 2 H2O + H(+) = hydrogencarbonate + 2 NH4(+)</text>
        <dbReference type="Rhea" id="RHEA:20557"/>
        <dbReference type="ChEBI" id="CHEBI:15377"/>
        <dbReference type="ChEBI" id="CHEBI:15378"/>
        <dbReference type="ChEBI" id="CHEBI:16199"/>
        <dbReference type="ChEBI" id="CHEBI:17544"/>
        <dbReference type="ChEBI" id="CHEBI:28938"/>
        <dbReference type="EC" id="3.5.1.5"/>
    </reaction>
</comment>
<comment type="subunit">
    <text evidence="3">Heterotrimer of UreA (gamma), UreB (beta) and UreC (alpha) subunits. Three heterotrimers associate to form the active enzyme.</text>
</comment>
<keyword evidence="3" id="KW-0963">Cytoplasm</keyword>
<dbReference type="EC" id="3.5.1.5" evidence="3"/>
<dbReference type="GO" id="GO:0043419">
    <property type="term" value="P:urea catabolic process"/>
    <property type="evidence" value="ECO:0007669"/>
    <property type="project" value="UniProtKB-UniRule"/>
</dbReference>
<evidence type="ECO:0000256" key="2">
    <source>
        <dbReference type="ARBA" id="ARBA00047778"/>
    </source>
</evidence>
<dbReference type="SUPFAM" id="SSF51278">
    <property type="entry name" value="Urease, beta-subunit"/>
    <property type="match status" value="1"/>
</dbReference>
<protein>
    <recommendedName>
        <fullName evidence="3">Urease subunit beta</fullName>
        <ecNumber evidence="3">3.5.1.5</ecNumber>
    </recommendedName>
    <alternativeName>
        <fullName evidence="3">Urea amidohydrolase subunit beta</fullName>
    </alternativeName>
</protein>
<proteinExistence type="inferred from homology"/>